<feature type="chain" id="PRO_5047367697" description="Mannosylglycerate hydrolase MGH1-like glycoside hydrolase domain-containing protein" evidence="1">
    <location>
        <begin position="28"/>
        <end position="869"/>
    </location>
</feature>
<keyword evidence="1" id="KW-0732">Signal</keyword>
<dbReference type="InterPro" id="IPR012341">
    <property type="entry name" value="6hp_glycosidase-like_sf"/>
</dbReference>
<dbReference type="InterPro" id="IPR006311">
    <property type="entry name" value="TAT_signal"/>
</dbReference>
<accession>A0ABS1Q234</accession>
<dbReference type="InterPro" id="IPR054491">
    <property type="entry name" value="MGH1-like_GH"/>
</dbReference>
<evidence type="ECO:0000313" key="4">
    <source>
        <dbReference type="Proteomes" id="UP000621510"/>
    </source>
</evidence>
<reference evidence="3 4" key="1">
    <citation type="submission" date="2021-01" db="EMBL/GenBank/DDBJ databases">
        <title>WGS of actinomycetes isolated from Thailand.</title>
        <authorList>
            <person name="Thawai C."/>
        </authorList>
    </citation>
    <scope>NUCLEOTIDE SEQUENCE [LARGE SCALE GENOMIC DNA]</scope>
    <source>
        <strain evidence="3 4">CA3R110</strain>
    </source>
</reference>
<keyword evidence="4" id="KW-1185">Reference proteome</keyword>
<evidence type="ECO:0000256" key="1">
    <source>
        <dbReference type="SAM" id="SignalP"/>
    </source>
</evidence>
<protein>
    <recommendedName>
        <fullName evidence="2">Mannosylglycerate hydrolase MGH1-like glycoside hydrolase domain-containing protein</fullName>
    </recommendedName>
</protein>
<dbReference type="SUPFAM" id="SSF48208">
    <property type="entry name" value="Six-hairpin glycosidases"/>
    <property type="match status" value="1"/>
</dbReference>
<evidence type="ECO:0000259" key="2">
    <source>
        <dbReference type="Pfam" id="PF22422"/>
    </source>
</evidence>
<feature type="signal peptide" evidence="1">
    <location>
        <begin position="1"/>
        <end position="27"/>
    </location>
</feature>
<sequence length="869" mass="94109">MPHQMPRRHFLRTAGAAGLGASAIALATNQDPANASPLVTDPALETAAEHGTTLPYPTLKRPFAMPGVKDQDWTGALFVGNGESRFVLRIGLITAQGKLIREKMTNHLRRIGPMTPDGAYKQVHISTDDRTVMPAHLEALHEVIAHPDQWSPGEVADATMKLPQLRQRYDQAQSQKRTIGVRYARTGDGSGLVGAVTALDDDTTVVLELATPWGEEAAFALDGRGVKGSAPGLLDSDRTGHIRLSPTEPADSGGCYASVADMTAALTGGTGAPGTAVAALGYRLGKGRTITFAARIGDRPQDAHAPDAHEVERALAAASARVRGDHLTGSGPVGRAADAVRDALSLNTNYDKDRRRNFVMWGWGGGGGLFTGWDSAFDAIDAALVSRPLAIQHETDVFDAPAPPNQVPLRGPRYDQQNSGPMHAYATWRLYTKFGDRSVLENAYPTLVTFHDLLPEWDTDGDGLLESPYFGDRVGGRGNHLGLDDSPVYAAYHRIAKQGGSGDRRDNTDLTDVALNSYYALLAETLAKMARVLGRPQDATRFAARHETIRQLLNDRLWHPGKGLYLSRYLDGTWNEVVTPTVFYPLFAGLATQARARILVAEHLLNPEEFWGSYVIPSVARNDPACCSGGPVHPGSEHFRFFDKYGEDSAPEQWKGAVWPPMNATVYDGLKRYGFDDAAGRFAARSTAMYLDAWDRENWFPESFDPIPGQSVMASAVDTAWRTYSWSNAMAVQGLHELISDNPWDGDPSALMFGSLGLPGTNTVANVHLRGHTYTVTAGPDRTALVRDGRTVFRATGARVAVRNFVLRASGASFDINADGPARVEVLVRGRRSRGRNVPAGRSHVELCDLAALRAAGRVDVTGYGRRPE</sequence>
<feature type="domain" description="Mannosylglycerate hydrolase MGH1-like glycoside hydrolase" evidence="2">
    <location>
        <begin position="373"/>
        <end position="727"/>
    </location>
</feature>
<gene>
    <name evidence="3" type="ORF">JK364_40720</name>
</gene>
<organism evidence="3 4">
    <name type="scientific">Streptomyces endocoffeicus</name>
    <dbReference type="NCBI Taxonomy" id="2898945"/>
    <lineage>
        <taxon>Bacteria</taxon>
        <taxon>Bacillati</taxon>
        <taxon>Actinomycetota</taxon>
        <taxon>Actinomycetes</taxon>
        <taxon>Kitasatosporales</taxon>
        <taxon>Streptomycetaceae</taxon>
        <taxon>Streptomyces</taxon>
    </lineage>
</organism>
<dbReference type="Proteomes" id="UP000621510">
    <property type="component" value="Unassembled WGS sequence"/>
</dbReference>
<dbReference type="EMBL" id="JAERRG010000024">
    <property type="protein sequence ID" value="MBL1118649.1"/>
    <property type="molecule type" value="Genomic_DNA"/>
</dbReference>
<dbReference type="PROSITE" id="PS51318">
    <property type="entry name" value="TAT"/>
    <property type="match status" value="1"/>
</dbReference>
<dbReference type="RefSeq" id="WP_201856461.1">
    <property type="nucleotide sequence ID" value="NZ_JAERRG010000024.1"/>
</dbReference>
<dbReference type="InterPro" id="IPR001661">
    <property type="entry name" value="Glyco_hydro_37"/>
</dbReference>
<dbReference type="PANTHER" id="PTHR23403">
    <property type="entry name" value="TREHALASE"/>
    <property type="match status" value="1"/>
</dbReference>
<dbReference type="Gene3D" id="1.50.10.10">
    <property type="match status" value="1"/>
</dbReference>
<comment type="caution">
    <text evidence="3">The sequence shown here is derived from an EMBL/GenBank/DDBJ whole genome shotgun (WGS) entry which is preliminary data.</text>
</comment>
<name>A0ABS1Q234_9ACTN</name>
<proteinExistence type="predicted"/>
<evidence type="ECO:0000313" key="3">
    <source>
        <dbReference type="EMBL" id="MBL1118649.1"/>
    </source>
</evidence>
<dbReference type="InterPro" id="IPR008928">
    <property type="entry name" value="6-hairpin_glycosidase_sf"/>
</dbReference>
<dbReference type="PANTHER" id="PTHR23403:SF1">
    <property type="entry name" value="TREHALASE"/>
    <property type="match status" value="1"/>
</dbReference>
<dbReference type="Pfam" id="PF22422">
    <property type="entry name" value="MGH1-like_GH"/>
    <property type="match status" value="1"/>
</dbReference>